<proteinExistence type="predicted"/>
<accession>A0ACC1XJI6</accession>
<protein>
    <submittedName>
        <fullName evidence="1">2-oxoglutarate (2OG) and Fe(II)-dependent oxygenase superfamily protein</fullName>
    </submittedName>
</protein>
<comment type="caution">
    <text evidence="1">The sequence shown here is derived from an EMBL/GenBank/DDBJ whole genome shotgun (WGS) entry which is preliminary data.</text>
</comment>
<name>A0ACC1XJI6_MELAZ</name>
<dbReference type="EMBL" id="CM051402">
    <property type="protein sequence ID" value="KAJ4711696.1"/>
    <property type="molecule type" value="Genomic_DNA"/>
</dbReference>
<dbReference type="Proteomes" id="UP001164539">
    <property type="component" value="Chromosome 9"/>
</dbReference>
<evidence type="ECO:0000313" key="1">
    <source>
        <dbReference type="EMBL" id="KAJ4711696.1"/>
    </source>
</evidence>
<evidence type="ECO:0000313" key="2">
    <source>
        <dbReference type="Proteomes" id="UP001164539"/>
    </source>
</evidence>
<organism evidence="1 2">
    <name type="scientific">Melia azedarach</name>
    <name type="common">Chinaberry tree</name>
    <dbReference type="NCBI Taxonomy" id="155640"/>
    <lineage>
        <taxon>Eukaryota</taxon>
        <taxon>Viridiplantae</taxon>
        <taxon>Streptophyta</taxon>
        <taxon>Embryophyta</taxon>
        <taxon>Tracheophyta</taxon>
        <taxon>Spermatophyta</taxon>
        <taxon>Magnoliopsida</taxon>
        <taxon>eudicotyledons</taxon>
        <taxon>Gunneridae</taxon>
        <taxon>Pentapetalae</taxon>
        <taxon>rosids</taxon>
        <taxon>malvids</taxon>
        <taxon>Sapindales</taxon>
        <taxon>Meliaceae</taxon>
        <taxon>Melia</taxon>
    </lineage>
</organism>
<gene>
    <name evidence="1" type="ORF">OWV82_017674</name>
</gene>
<reference evidence="1 2" key="1">
    <citation type="journal article" date="2023" name="Science">
        <title>Complex scaffold remodeling in plant triterpene biosynthesis.</title>
        <authorList>
            <person name="De La Pena R."/>
            <person name="Hodgson H."/>
            <person name="Liu J.C."/>
            <person name="Stephenson M.J."/>
            <person name="Martin A.C."/>
            <person name="Owen C."/>
            <person name="Harkess A."/>
            <person name="Leebens-Mack J."/>
            <person name="Jimenez L.E."/>
            <person name="Osbourn A."/>
            <person name="Sattely E.S."/>
        </authorList>
    </citation>
    <scope>NUCLEOTIDE SEQUENCE [LARGE SCALE GENOMIC DNA]</scope>
    <source>
        <strain evidence="2">cv. JPN11</strain>
        <tissue evidence="1">Leaf</tissue>
    </source>
</reference>
<sequence>MAAEAERNLECSLPVPSVQELATQHPEIVPSRYIRDNVDDTIATVNRSFDDQILRAPLIDMAKLVNPDSQQQELQNLHSACKNWGLFQLINHGISDELLRNIKEQVGQFFDLPLEEKKRWAQKPGSLEGYGQAFVISEEQKLDWNDMIFLRTLPTQIRKLNLWPEQPPKFRETLETYSEGIREVAASLVRFMGMALEIEACQEIYNAFREGMYEVRMTVYPPCPEPERVTGITQHADYSGITLLLECGNTPGLQVLKDGKWVTVVPIDDAIVANIGHIMEISSNGIYKAPDHRAVVNRLKERQSITTFCFPDASMNIGPAKELTKSGNAPVYKTLTYAEYRHRFYNRRLDVSFIDMLKM</sequence>
<keyword evidence="2" id="KW-1185">Reference proteome</keyword>